<evidence type="ECO:0000313" key="3">
    <source>
        <dbReference type="Proteomes" id="UP000017700"/>
    </source>
</evidence>
<name>A0A2I5T6S5_SERS3</name>
<reference evidence="2 3" key="1">
    <citation type="journal article" date="2013" name="Genome Announc.">
        <title>Draft genome sequence of Serratia sp. strain ATCC 39006, a model bacterium for analysis of the biosynthesis and regulation of prodigiosin, a carbapenem, and gas vesicles.</title>
        <authorList>
            <person name="Fineran P.C."/>
            <person name="Iglesias Cans M.C."/>
            <person name="Ramsay J.P."/>
            <person name="Wilf N.M."/>
            <person name="Cossyleon D."/>
            <person name="McNeil M.B."/>
            <person name="Williamson N.R."/>
            <person name="Monson R.E."/>
            <person name="Becher S.A."/>
            <person name="Stanton J.A."/>
            <person name="Brugger K."/>
            <person name="Brown S.D."/>
            <person name="Salmond G.P."/>
        </authorList>
    </citation>
    <scope>NUCLEOTIDE SEQUENCE [LARGE SCALE GENOMIC DNA]</scope>
    <source>
        <strain evidence="2">ATCC 39006</strain>
        <strain evidence="3">ATCC 39006 / SC 11482</strain>
    </source>
</reference>
<dbReference type="AlphaFoldDB" id="A0A2I5T6S5"/>
<dbReference type="EMBL" id="CP025084">
    <property type="protein sequence ID" value="AUH04556.1"/>
    <property type="molecule type" value="Genomic_DNA"/>
</dbReference>
<dbReference type="EMBL" id="CP025085">
    <property type="protein sequence ID" value="AUH00236.1"/>
    <property type="molecule type" value="Genomic_DNA"/>
</dbReference>
<gene>
    <name evidence="1" type="ORF">CWC46_10725</name>
    <name evidence="2" type="ORF">Ser39006_010730</name>
</gene>
<evidence type="ECO:0000313" key="2">
    <source>
        <dbReference type="EMBL" id="AUH04556.1"/>
    </source>
</evidence>
<proteinExistence type="predicted"/>
<sequence>MRHPSFSIAYSLLFLREIYPSSFKLQRRCLASLTLVTYQRKFSGINSVATFLHFDIYLGIVMNAKALDNSQ</sequence>
<accession>A0A2I5T6S5</accession>
<evidence type="ECO:0000313" key="4">
    <source>
        <dbReference type="Proteomes" id="UP000233778"/>
    </source>
</evidence>
<reference evidence="2" key="4">
    <citation type="submission" date="2017-11" db="EMBL/GenBank/DDBJ databases">
        <title>Complete genome sequence of Serratia sp. ATCC 39006.</title>
        <authorList>
            <person name="Hampton H.G."/>
            <person name="Jackson S.A."/>
            <person name="Jauregui R."/>
            <person name="Poulter G.T.M."/>
            <person name="Salmond G.P.C."/>
            <person name="Fineran P.C."/>
        </authorList>
    </citation>
    <scope>NUCLEOTIDE SEQUENCE</scope>
    <source>
        <strain evidence="2">ATCC 39006</strain>
    </source>
</reference>
<organism evidence="2 3">
    <name type="scientific">Serratia sp. (strain ATCC 39006)</name>
    <name type="common">Prodigiosinella confusarubida</name>
    <dbReference type="NCBI Taxonomy" id="104623"/>
    <lineage>
        <taxon>Bacteria</taxon>
        <taxon>Pseudomonadati</taxon>
        <taxon>Pseudomonadota</taxon>
        <taxon>Gammaproteobacteria</taxon>
        <taxon>Enterobacterales</taxon>
        <taxon>Pectobacteriaceae</taxon>
        <taxon>Prodigiosinella</taxon>
    </lineage>
</organism>
<reference evidence="2" key="2">
    <citation type="submission" date="2013-09" db="EMBL/GenBank/DDBJ databases">
        <authorList>
            <person name="Wang G."/>
            <person name="Yang Y."/>
            <person name="Su Y."/>
        </authorList>
    </citation>
    <scope>NUCLEOTIDE SEQUENCE</scope>
    <source>
        <strain evidence="2">ATCC 39006</strain>
    </source>
</reference>
<evidence type="ECO:0000313" key="1">
    <source>
        <dbReference type="EMBL" id="AUH00236.1"/>
    </source>
</evidence>
<dbReference type="KEGG" id="serq:CWC46_10725"/>
<keyword evidence="3" id="KW-1185">Reference proteome</keyword>
<dbReference type="KEGG" id="sera:Ser39006_010730"/>
<reference evidence="1 4" key="3">
    <citation type="submission" date="2017-11" db="EMBL/GenBank/DDBJ databases">
        <title>Complete genome sequence of Serratia sp. ATCC 39006 LacA.</title>
        <authorList>
            <person name="Hampton H.G."/>
            <person name="Jackson S.A."/>
            <person name="Jauregui R."/>
            <person name="Poulter G.T.M."/>
            <person name="Salmond G.P.C."/>
            <person name="Fineran P.C."/>
        </authorList>
    </citation>
    <scope>NUCLEOTIDE SEQUENCE [LARGE SCALE GENOMIC DNA]</scope>
    <source>
        <strain evidence="1 4">ATCC 39006</strain>
    </source>
</reference>
<dbReference type="Proteomes" id="UP000017700">
    <property type="component" value="Chromosome"/>
</dbReference>
<dbReference type="Proteomes" id="UP000233778">
    <property type="component" value="Chromosome"/>
</dbReference>
<protein>
    <submittedName>
        <fullName evidence="2">Uncharacterized protein</fullName>
    </submittedName>
</protein>